<organism evidence="2 3">
    <name type="scientific">Priestia megaterium</name>
    <name type="common">Bacillus megaterium</name>
    <dbReference type="NCBI Taxonomy" id="1404"/>
    <lineage>
        <taxon>Bacteria</taxon>
        <taxon>Bacillati</taxon>
        <taxon>Bacillota</taxon>
        <taxon>Bacilli</taxon>
        <taxon>Bacillales</taxon>
        <taxon>Bacillaceae</taxon>
        <taxon>Priestia</taxon>
    </lineage>
</organism>
<name>A0A6M6E4Z7_PRIMG</name>
<gene>
    <name evidence="2" type="ORF">FDZ14_31530</name>
</gene>
<dbReference type="Proteomes" id="UP000501076">
    <property type="component" value="Plasmid pFDU301A"/>
</dbReference>
<reference evidence="2 3" key="1">
    <citation type="submission" date="2019-10" db="EMBL/GenBank/DDBJ databases">
        <title>Complete genome sequences for adaption low water activity.</title>
        <authorList>
            <person name="Zhao L."/>
            <person name="Zhong J."/>
        </authorList>
    </citation>
    <scope>NUCLEOTIDE SEQUENCE [LARGE SCALE GENOMIC DNA]</scope>
    <source>
        <strain evidence="2 3">FDU301</strain>
        <plasmid evidence="3">pfdu301a</plasmid>
    </source>
</reference>
<dbReference type="AlphaFoldDB" id="A0A6M6E4Z7"/>
<feature type="coiled-coil region" evidence="1">
    <location>
        <begin position="39"/>
        <end position="122"/>
    </location>
</feature>
<dbReference type="EMBL" id="CP045273">
    <property type="protein sequence ID" value="QJX80624.1"/>
    <property type="molecule type" value="Genomic_DNA"/>
</dbReference>
<accession>A0A6M6E4Z7</accession>
<protein>
    <recommendedName>
        <fullName evidence="4">ATPase</fullName>
    </recommendedName>
</protein>
<sequence length="193" mass="22668">MKETNTKNAFEYLDDLEYVYDASVFKAFGKCWIDKNRFIEAITNSRAALTQELEKARKIEIREQKIYEEAEKKKEEMIRETEEMIANLDPVKEAELFAQQIVEKAQEEAERIRMEALETRDNTISHGEKVKNELINQGHQFLENVLKSSLITFDENQKHLFNSLESHREKLMIAYEEIAPMVKTDNEETTQAS</sequence>
<evidence type="ECO:0000256" key="1">
    <source>
        <dbReference type="SAM" id="Coils"/>
    </source>
</evidence>
<evidence type="ECO:0008006" key="4">
    <source>
        <dbReference type="Google" id="ProtNLM"/>
    </source>
</evidence>
<dbReference type="RefSeq" id="WP_171778619.1">
    <property type="nucleotide sequence ID" value="NZ_CP045273.1"/>
</dbReference>
<evidence type="ECO:0000313" key="2">
    <source>
        <dbReference type="EMBL" id="QJX80624.1"/>
    </source>
</evidence>
<keyword evidence="1" id="KW-0175">Coiled coil</keyword>
<proteinExistence type="predicted"/>
<geneLocation type="plasmid" evidence="3">
    <name>pfdu301a</name>
</geneLocation>
<keyword evidence="2" id="KW-0614">Plasmid</keyword>
<evidence type="ECO:0000313" key="3">
    <source>
        <dbReference type="Proteomes" id="UP000501076"/>
    </source>
</evidence>